<evidence type="ECO:0000313" key="3">
    <source>
        <dbReference type="Proteomes" id="UP000006727"/>
    </source>
</evidence>
<reference evidence="2 3" key="2">
    <citation type="journal article" date="2018" name="Plant J.">
        <title>The Physcomitrella patens chromosome-scale assembly reveals moss genome structure and evolution.</title>
        <authorList>
            <person name="Lang D."/>
            <person name="Ullrich K.K."/>
            <person name="Murat F."/>
            <person name="Fuchs J."/>
            <person name="Jenkins J."/>
            <person name="Haas F.B."/>
            <person name="Piednoel M."/>
            <person name="Gundlach H."/>
            <person name="Van Bel M."/>
            <person name="Meyberg R."/>
            <person name="Vives C."/>
            <person name="Morata J."/>
            <person name="Symeonidi A."/>
            <person name="Hiss M."/>
            <person name="Muchero W."/>
            <person name="Kamisugi Y."/>
            <person name="Saleh O."/>
            <person name="Blanc G."/>
            <person name="Decker E.L."/>
            <person name="van Gessel N."/>
            <person name="Grimwood J."/>
            <person name="Hayes R.D."/>
            <person name="Graham S.W."/>
            <person name="Gunter L.E."/>
            <person name="McDaniel S.F."/>
            <person name="Hoernstein S.N.W."/>
            <person name="Larsson A."/>
            <person name="Li F.W."/>
            <person name="Perroud P.F."/>
            <person name="Phillips J."/>
            <person name="Ranjan P."/>
            <person name="Rokshar D.S."/>
            <person name="Rothfels C.J."/>
            <person name="Schneider L."/>
            <person name="Shu S."/>
            <person name="Stevenson D.W."/>
            <person name="Thummler F."/>
            <person name="Tillich M."/>
            <person name="Villarreal Aguilar J.C."/>
            <person name="Widiez T."/>
            <person name="Wong G.K."/>
            <person name="Wymore A."/>
            <person name="Zhang Y."/>
            <person name="Zimmer A.D."/>
            <person name="Quatrano R.S."/>
            <person name="Mayer K.F.X."/>
            <person name="Goodstein D."/>
            <person name="Casacuberta J.M."/>
            <person name="Vandepoele K."/>
            <person name="Reski R."/>
            <person name="Cuming A.C."/>
            <person name="Tuskan G.A."/>
            <person name="Maumus F."/>
            <person name="Salse J."/>
            <person name="Schmutz J."/>
            <person name="Rensing S.A."/>
        </authorList>
    </citation>
    <scope>NUCLEOTIDE SEQUENCE [LARGE SCALE GENOMIC DNA]</scope>
    <source>
        <strain evidence="2 3">cv. Gransden 2004</strain>
    </source>
</reference>
<dbReference type="InterPro" id="IPR029044">
    <property type="entry name" value="Nucleotide-diphossugar_trans"/>
</dbReference>
<evidence type="ECO:0000259" key="1">
    <source>
        <dbReference type="Pfam" id="PF00535"/>
    </source>
</evidence>
<dbReference type="PANTHER" id="PTHR43685:SF3">
    <property type="entry name" value="SLR2126 PROTEIN"/>
    <property type="match status" value="1"/>
</dbReference>
<dbReference type="Gramene" id="Pp3c10_4190V3.5">
    <property type="protein sequence ID" value="Pp3c10_4190V3.5"/>
    <property type="gene ID" value="Pp3c10_4190"/>
</dbReference>
<protein>
    <recommendedName>
        <fullName evidence="1">Glycosyltransferase 2-like domain-containing protein</fullName>
    </recommendedName>
</protein>
<name>A0A7I4A249_PHYPA</name>
<dbReference type="Gene3D" id="3.90.550.10">
    <property type="entry name" value="Spore Coat Polysaccharide Biosynthesis Protein SpsA, Chain A"/>
    <property type="match status" value="1"/>
</dbReference>
<dbReference type="EnsemblPlants" id="Pp3c10_4190V3.5">
    <property type="protein sequence ID" value="Pp3c10_4190V3.5"/>
    <property type="gene ID" value="Pp3c10_4190"/>
</dbReference>
<reference evidence="2" key="3">
    <citation type="submission" date="2020-12" db="UniProtKB">
        <authorList>
            <consortium name="EnsemblPlants"/>
        </authorList>
    </citation>
    <scope>IDENTIFICATION</scope>
</reference>
<dbReference type="PANTHER" id="PTHR43685">
    <property type="entry name" value="GLYCOSYLTRANSFERASE"/>
    <property type="match status" value="1"/>
</dbReference>
<sequence>MASHIFPRFVQLPSFSMSCKPSSITSGILVRASGAVVSVLSRALSSKPEGARRSHAFNFEELICSAVLNDKNAGESFLFQSPRSGENVLESVATSSTCNGEKGLWSVIIPTYNRLPILRKCLQALEEQEGYEHSGIEDYEVVVVDDGSTDGTLEFLQPILNSVEVFREKPMMKRSQGNEANNVLNENLSSSPIPGHTCDGTSVQSSRVFPHVKIIRQHHGGATRARNLGVRTARGAIIVFIDSDLVVTKDFLREHGAALAEAQAEHGDDNTFTYGRVVNTANFENPKSEKFKLTMECISGHVWSFSCSCRTIQLHFLPLETLRYQGNSS</sequence>
<gene>
    <name evidence="2" type="primary">LOC112287655</name>
</gene>
<dbReference type="SUPFAM" id="SSF53448">
    <property type="entry name" value="Nucleotide-diphospho-sugar transferases"/>
    <property type="match status" value="1"/>
</dbReference>
<feature type="domain" description="Glycosyltransferase 2-like" evidence="1">
    <location>
        <begin position="209"/>
        <end position="264"/>
    </location>
</feature>
<dbReference type="Pfam" id="PF00535">
    <property type="entry name" value="Glycos_transf_2"/>
    <property type="match status" value="2"/>
</dbReference>
<dbReference type="InterPro" id="IPR001173">
    <property type="entry name" value="Glyco_trans_2-like"/>
</dbReference>
<dbReference type="Proteomes" id="UP000006727">
    <property type="component" value="Chromosome 10"/>
</dbReference>
<dbReference type="EMBL" id="ABEU02000010">
    <property type="status" value="NOT_ANNOTATED_CDS"/>
    <property type="molecule type" value="Genomic_DNA"/>
</dbReference>
<dbReference type="CDD" id="cd00761">
    <property type="entry name" value="Glyco_tranf_GTA_type"/>
    <property type="match status" value="1"/>
</dbReference>
<dbReference type="InterPro" id="IPR050834">
    <property type="entry name" value="Glycosyltransf_2"/>
</dbReference>
<dbReference type="AlphaFoldDB" id="A0A7I4A249"/>
<reference evidence="2 3" key="1">
    <citation type="journal article" date="2008" name="Science">
        <title>The Physcomitrella genome reveals evolutionary insights into the conquest of land by plants.</title>
        <authorList>
            <person name="Rensing S."/>
            <person name="Lang D."/>
            <person name="Zimmer A."/>
            <person name="Terry A."/>
            <person name="Salamov A."/>
            <person name="Shapiro H."/>
            <person name="Nishiyama T."/>
            <person name="Perroud P.-F."/>
            <person name="Lindquist E."/>
            <person name="Kamisugi Y."/>
            <person name="Tanahashi T."/>
            <person name="Sakakibara K."/>
            <person name="Fujita T."/>
            <person name="Oishi K."/>
            <person name="Shin-I T."/>
            <person name="Kuroki Y."/>
            <person name="Toyoda A."/>
            <person name="Suzuki Y."/>
            <person name="Hashimoto A."/>
            <person name="Yamaguchi K."/>
            <person name="Sugano A."/>
            <person name="Kohara Y."/>
            <person name="Fujiyama A."/>
            <person name="Anterola A."/>
            <person name="Aoki S."/>
            <person name="Ashton N."/>
            <person name="Barbazuk W.B."/>
            <person name="Barker E."/>
            <person name="Bennetzen J."/>
            <person name="Bezanilla M."/>
            <person name="Blankenship R."/>
            <person name="Cho S.H."/>
            <person name="Dutcher S."/>
            <person name="Estelle M."/>
            <person name="Fawcett J.A."/>
            <person name="Gundlach H."/>
            <person name="Hanada K."/>
            <person name="Heyl A."/>
            <person name="Hicks K.A."/>
            <person name="Hugh J."/>
            <person name="Lohr M."/>
            <person name="Mayer K."/>
            <person name="Melkozernov A."/>
            <person name="Murata T."/>
            <person name="Nelson D."/>
            <person name="Pils B."/>
            <person name="Prigge M."/>
            <person name="Reiss B."/>
            <person name="Renner T."/>
            <person name="Rombauts S."/>
            <person name="Rushton P."/>
            <person name="Sanderfoot A."/>
            <person name="Schween G."/>
            <person name="Shiu S.-H."/>
            <person name="Stueber K."/>
            <person name="Theodoulou F.L."/>
            <person name="Tu H."/>
            <person name="Van de Peer Y."/>
            <person name="Verrier P.J."/>
            <person name="Waters E."/>
            <person name="Wood A."/>
            <person name="Yang L."/>
            <person name="Cove D."/>
            <person name="Cuming A."/>
            <person name="Hasebe M."/>
            <person name="Lucas S."/>
            <person name="Mishler D.B."/>
            <person name="Reski R."/>
            <person name="Grigoriev I."/>
            <person name="Quatrano R.S."/>
            <person name="Boore J.L."/>
        </authorList>
    </citation>
    <scope>NUCLEOTIDE SEQUENCE [LARGE SCALE GENOMIC DNA]</scope>
    <source>
        <strain evidence="2 3">cv. Gransden 2004</strain>
    </source>
</reference>
<accession>A0A7I4A249</accession>
<organism evidence="2 3">
    <name type="scientific">Physcomitrium patens</name>
    <name type="common">Spreading-leaved earth moss</name>
    <name type="synonym">Physcomitrella patens</name>
    <dbReference type="NCBI Taxonomy" id="3218"/>
    <lineage>
        <taxon>Eukaryota</taxon>
        <taxon>Viridiplantae</taxon>
        <taxon>Streptophyta</taxon>
        <taxon>Embryophyta</taxon>
        <taxon>Bryophyta</taxon>
        <taxon>Bryophytina</taxon>
        <taxon>Bryopsida</taxon>
        <taxon>Funariidae</taxon>
        <taxon>Funariales</taxon>
        <taxon>Funariaceae</taxon>
        <taxon>Physcomitrium</taxon>
    </lineage>
</organism>
<evidence type="ECO:0000313" key="2">
    <source>
        <dbReference type="EnsemblPlants" id="Pp3c10_4190V3.5"/>
    </source>
</evidence>
<proteinExistence type="predicted"/>
<keyword evidence="3" id="KW-1185">Reference proteome</keyword>
<feature type="domain" description="Glycosyltransferase 2-like" evidence="1">
    <location>
        <begin position="106"/>
        <end position="167"/>
    </location>
</feature>